<evidence type="ECO:0000256" key="2">
    <source>
        <dbReference type="ARBA" id="ARBA00022448"/>
    </source>
</evidence>
<feature type="transmembrane region" description="Helical" evidence="7">
    <location>
        <begin position="494"/>
        <end position="514"/>
    </location>
</feature>
<feature type="transmembrane region" description="Helical" evidence="7">
    <location>
        <begin position="470"/>
        <end position="487"/>
    </location>
</feature>
<organism evidence="8 9">
    <name type="scientific">Pseudomonas brassicacearum</name>
    <dbReference type="NCBI Taxonomy" id="930166"/>
    <lineage>
        <taxon>Bacteria</taxon>
        <taxon>Pseudomonadati</taxon>
        <taxon>Pseudomonadota</taxon>
        <taxon>Gammaproteobacteria</taxon>
        <taxon>Pseudomonadales</taxon>
        <taxon>Pseudomonadaceae</taxon>
        <taxon>Pseudomonas</taxon>
    </lineage>
</organism>
<feature type="transmembrane region" description="Helical" evidence="7">
    <location>
        <begin position="12"/>
        <end position="30"/>
    </location>
</feature>
<dbReference type="GO" id="GO:0005886">
    <property type="term" value="C:plasma membrane"/>
    <property type="evidence" value="ECO:0007669"/>
    <property type="project" value="UniProtKB-SubCell"/>
</dbReference>
<dbReference type="PANTHER" id="PTHR30509">
    <property type="entry name" value="P-HYDROXYBENZOIC ACID EFFLUX PUMP SUBUNIT-RELATED"/>
    <property type="match status" value="1"/>
</dbReference>
<protein>
    <submittedName>
        <fullName evidence="8">FUSC family protein</fullName>
    </submittedName>
</protein>
<dbReference type="InterPro" id="IPR006726">
    <property type="entry name" value="PHBA_efflux_AaeB/fusaric-R"/>
</dbReference>
<evidence type="ECO:0000256" key="7">
    <source>
        <dbReference type="SAM" id="Phobius"/>
    </source>
</evidence>
<dbReference type="Proteomes" id="UP000562723">
    <property type="component" value="Unassembled WGS sequence"/>
</dbReference>
<accession>A0AAJ3FVE0</accession>
<keyword evidence="5 7" id="KW-1133">Transmembrane helix</keyword>
<gene>
    <name evidence="8" type="ORF">HNO85_08675</name>
</gene>
<feature type="transmembrane region" description="Helical" evidence="7">
    <location>
        <begin position="442"/>
        <end position="464"/>
    </location>
</feature>
<evidence type="ECO:0000313" key="9">
    <source>
        <dbReference type="Proteomes" id="UP000562723"/>
    </source>
</evidence>
<keyword evidence="2" id="KW-0813">Transport</keyword>
<dbReference type="GO" id="GO:0022857">
    <property type="term" value="F:transmembrane transporter activity"/>
    <property type="evidence" value="ECO:0007669"/>
    <property type="project" value="InterPro"/>
</dbReference>
<feature type="transmembrane region" description="Helical" evidence="7">
    <location>
        <begin position="109"/>
        <end position="129"/>
    </location>
</feature>
<name>A0AAJ3FVE0_9PSED</name>
<evidence type="ECO:0000256" key="6">
    <source>
        <dbReference type="ARBA" id="ARBA00023136"/>
    </source>
</evidence>
<evidence type="ECO:0000256" key="3">
    <source>
        <dbReference type="ARBA" id="ARBA00022475"/>
    </source>
</evidence>
<dbReference type="PANTHER" id="PTHR30509:SF9">
    <property type="entry name" value="MULTIDRUG RESISTANCE PROTEIN MDTO"/>
    <property type="match status" value="1"/>
</dbReference>
<evidence type="ECO:0000256" key="1">
    <source>
        <dbReference type="ARBA" id="ARBA00004651"/>
    </source>
</evidence>
<dbReference type="EMBL" id="JABFMS010000010">
    <property type="protein sequence ID" value="NUT81013.1"/>
    <property type="molecule type" value="Genomic_DNA"/>
</dbReference>
<feature type="transmembrane region" description="Helical" evidence="7">
    <location>
        <begin position="167"/>
        <end position="186"/>
    </location>
</feature>
<reference evidence="8 9" key="1">
    <citation type="journal article" date="2020" name="Front. Plant Sci.">
        <title>Isolation of Rhizosphere Bacteria That Improve Quality and Water Stress Tolerance in Greenhouse Ornamentals.</title>
        <authorList>
            <person name="Nordstedt N.P."/>
            <person name="Jones M.L."/>
        </authorList>
    </citation>
    <scope>NUCLEOTIDE SEQUENCE [LARGE SCALE GENOMIC DNA]</scope>
    <source>
        <strain evidence="8 9">C2F7</strain>
    </source>
</reference>
<feature type="transmembrane region" description="Helical" evidence="7">
    <location>
        <begin position="50"/>
        <end position="73"/>
    </location>
</feature>
<keyword evidence="3" id="KW-1003">Cell membrane</keyword>
<keyword evidence="6 7" id="KW-0472">Membrane</keyword>
<evidence type="ECO:0000256" key="4">
    <source>
        <dbReference type="ARBA" id="ARBA00022692"/>
    </source>
</evidence>
<sequence length="703" mass="75663">MNILSAVNKPPGRAAVGIAHAVVSLLQTPAMRADVDAVLFSAKSFAAAMLAYYVSLRIGLANPYWAIVTVYIVSQTSAGASLSRGVYRFVGTLVGAAATVAIIPNFVNDPIVCSVVLACWIGLCLYFSLLDRTPRAYAFVLAGYTASLIGFPSVVDPGAVFDTASVRVQEISIGILCAVLVHRYILPKRMTGQFIGKLLAALRDARQLAADALRGTPSENRRDRTQLAVDLLGLQGLASHLPYDPAPALRHESVQLIHDRLARLLALAAEIEDRIHSLGVGGYNSPDELVALLDDLATWTCAVEATDRERVAKCLIARARAINNRLGVGDATPGVRLAANLAGYLGEMIGLLQDCDNLGRHIVTAEQSRETTMLHWPKPAKGYIYHRDRWMAGRAALGAIVGILISCAFWIWSAWPEGGTAVSIFGVCCTLFGNVDAPAPNVIKYMLGSIYGVVISFAYSFVILPQVTDFALLVAVLAPAFLFAGSLQARPPTTFMALGITLTIPILSGLRATYAGDFAASLNTVVALFAAVGFGAVSMTLFQTVPVDAAISRLLRLSRRGVSRRALGEVPDDRHWTNLMIDRTALLLPRLRVSNKGYSDVLDDTLHHLRVGHAVGSLRKIIPQVDGDIAEKLGELLFAIAARFSARDLKDHVDPTGFDQRIETLQAMIADSSINDRSRIAELLMDLRFALGLSHTASAPHDR</sequence>
<dbReference type="RefSeq" id="WP_116643783.1">
    <property type="nucleotide sequence ID" value="NZ_JABFMS010000010.1"/>
</dbReference>
<keyword evidence="4 7" id="KW-0812">Transmembrane</keyword>
<proteinExistence type="predicted"/>
<comment type="caution">
    <text evidence="8">The sequence shown here is derived from an EMBL/GenBank/DDBJ whole genome shotgun (WGS) entry which is preliminary data.</text>
</comment>
<feature type="transmembrane region" description="Helical" evidence="7">
    <location>
        <begin position="526"/>
        <end position="551"/>
    </location>
</feature>
<dbReference type="Pfam" id="PF04632">
    <property type="entry name" value="FUSC"/>
    <property type="match status" value="1"/>
</dbReference>
<evidence type="ECO:0000313" key="8">
    <source>
        <dbReference type="EMBL" id="NUT81013.1"/>
    </source>
</evidence>
<feature type="transmembrane region" description="Helical" evidence="7">
    <location>
        <begin position="136"/>
        <end position="155"/>
    </location>
</feature>
<comment type="subcellular location">
    <subcellularLocation>
        <location evidence="1">Cell membrane</location>
        <topology evidence="1">Multi-pass membrane protein</topology>
    </subcellularLocation>
</comment>
<feature type="transmembrane region" description="Helical" evidence="7">
    <location>
        <begin position="85"/>
        <end position="103"/>
    </location>
</feature>
<dbReference type="AlphaFoldDB" id="A0AAJ3FVE0"/>
<feature type="transmembrane region" description="Helical" evidence="7">
    <location>
        <begin position="391"/>
        <end position="412"/>
    </location>
</feature>
<evidence type="ECO:0000256" key="5">
    <source>
        <dbReference type="ARBA" id="ARBA00022989"/>
    </source>
</evidence>